<dbReference type="RefSeq" id="WP_285341853.1">
    <property type="nucleotide sequence ID" value="NZ_JASITI010000011.1"/>
</dbReference>
<evidence type="ECO:0000313" key="3">
    <source>
        <dbReference type="Proteomes" id="UP001223390"/>
    </source>
</evidence>
<feature type="region of interest" description="Disordered" evidence="1">
    <location>
        <begin position="200"/>
        <end position="224"/>
    </location>
</feature>
<evidence type="ECO:0008006" key="4">
    <source>
        <dbReference type="Google" id="ProtNLM"/>
    </source>
</evidence>
<comment type="caution">
    <text evidence="2">The sequence shown here is derived from an EMBL/GenBank/DDBJ whole genome shotgun (WGS) entry which is preliminary data.</text>
</comment>
<dbReference type="EMBL" id="JASITI010000011">
    <property type="protein sequence ID" value="MDK9496315.1"/>
    <property type="molecule type" value="Genomic_DNA"/>
</dbReference>
<dbReference type="Proteomes" id="UP001223390">
    <property type="component" value="Unassembled WGS sequence"/>
</dbReference>
<evidence type="ECO:0000256" key="1">
    <source>
        <dbReference type="SAM" id="MobiDB-lite"/>
    </source>
</evidence>
<sequence length="431" mass="44321">MALDYYEAMTTDLGLLTTAAGKWEAMAGELGKVETRYGEAVQTVTVGPDWQGLSAETAHTRFAATRYEYAAAQVQAKAVASLLRDAHERFTDLRKKLESARDDAIAAGMTVSEQGRVAFDYSRLTPAERSAYHHDPDGRKTVADAVTKWQQHVDDRVKAVAELDQGVKVALVRAGTDSNKDAFGKGADASLSGFNAGAEGDLTKAMKPDEPGPGAQPNGKTGVTVTGPKYGKEGSVKAYADLFHETARGETALGDLKLSGIADAYGGGRATANFGFTEQGAGAKAEASAGVRGLAEGRAQYGYVGDYGRAEGFAGAEAGVSAKATKDELSVGAKAFAGAKGTLAGGAEAFGIGVGVNAEGWAGPGAEAWWGYKKDEETGKWKIGGDAGLSPIVGGKVGLEITIDPGKVSDALGDAADALGDAAHAVGGWFD</sequence>
<keyword evidence="3" id="KW-1185">Reference proteome</keyword>
<evidence type="ECO:0000313" key="2">
    <source>
        <dbReference type="EMBL" id="MDK9496315.1"/>
    </source>
</evidence>
<feature type="compositionally biased region" description="Basic and acidic residues" evidence="1">
    <location>
        <begin position="201"/>
        <end position="210"/>
    </location>
</feature>
<protein>
    <recommendedName>
        <fullName evidence="4">PPE family domain-containing protein</fullName>
    </recommendedName>
</protein>
<accession>A0ABT7GRU6</accession>
<reference evidence="2 3" key="1">
    <citation type="submission" date="2023-05" db="EMBL/GenBank/DDBJ databases">
        <title>Sequencing and Assembly of Streptomyces sp. NP73.</title>
        <authorList>
            <person name="Konwar A.N."/>
            <person name="Saikia K."/>
            <person name="Thakur D."/>
        </authorList>
    </citation>
    <scope>NUCLEOTIDE SEQUENCE [LARGE SCALE GENOMIC DNA]</scope>
    <source>
        <strain evidence="2 3">NP73</strain>
    </source>
</reference>
<name>A0ABT7GRU6_9ACTN</name>
<proteinExistence type="predicted"/>
<organism evidence="2 3">
    <name type="scientific">Streptomyces katrae</name>
    <dbReference type="NCBI Taxonomy" id="68223"/>
    <lineage>
        <taxon>Bacteria</taxon>
        <taxon>Bacillati</taxon>
        <taxon>Actinomycetota</taxon>
        <taxon>Actinomycetes</taxon>
        <taxon>Kitasatosporales</taxon>
        <taxon>Streptomycetaceae</taxon>
        <taxon>Streptomyces</taxon>
    </lineage>
</organism>
<gene>
    <name evidence="2" type="ORF">QEZ40_000764</name>
</gene>